<feature type="transmembrane region" description="Helical" evidence="1">
    <location>
        <begin position="59"/>
        <end position="81"/>
    </location>
</feature>
<feature type="transmembrane region" description="Helical" evidence="1">
    <location>
        <begin position="403"/>
        <end position="422"/>
    </location>
</feature>
<comment type="caution">
    <text evidence="2">The sequence shown here is derived from an EMBL/GenBank/DDBJ whole genome shotgun (WGS) entry which is preliminary data.</text>
</comment>
<keyword evidence="3" id="KW-1185">Reference proteome</keyword>
<feature type="transmembrane region" description="Helical" evidence="1">
    <location>
        <begin position="354"/>
        <end position="372"/>
    </location>
</feature>
<dbReference type="Proteomes" id="UP001595816">
    <property type="component" value="Unassembled WGS sequence"/>
</dbReference>
<feature type="transmembrane region" description="Helical" evidence="1">
    <location>
        <begin position="234"/>
        <end position="255"/>
    </location>
</feature>
<evidence type="ECO:0000313" key="2">
    <source>
        <dbReference type="EMBL" id="MFC4129414.1"/>
    </source>
</evidence>
<dbReference type="EMBL" id="JBHSAY010000003">
    <property type="protein sequence ID" value="MFC4129414.1"/>
    <property type="molecule type" value="Genomic_DNA"/>
</dbReference>
<protein>
    <submittedName>
        <fullName evidence="2">ABC transporter permease</fullName>
    </submittedName>
</protein>
<feature type="transmembrane region" description="Helical" evidence="1">
    <location>
        <begin position="25"/>
        <end position="47"/>
    </location>
</feature>
<proteinExistence type="predicted"/>
<feature type="transmembrane region" description="Helical" evidence="1">
    <location>
        <begin position="505"/>
        <end position="525"/>
    </location>
</feature>
<keyword evidence="1" id="KW-1133">Transmembrane helix</keyword>
<reference evidence="3" key="1">
    <citation type="journal article" date="2019" name="Int. J. Syst. Evol. Microbiol.">
        <title>The Global Catalogue of Microorganisms (GCM) 10K type strain sequencing project: providing services to taxonomists for standard genome sequencing and annotation.</title>
        <authorList>
            <consortium name="The Broad Institute Genomics Platform"/>
            <consortium name="The Broad Institute Genome Sequencing Center for Infectious Disease"/>
            <person name="Wu L."/>
            <person name="Ma J."/>
        </authorList>
    </citation>
    <scope>NUCLEOTIDE SEQUENCE [LARGE SCALE GENOMIC DNA]</scope>
    <source>
        <strain evidence="3">CGMCC 4.7289</strain>
    </source>
</reference>
<name>A0ABV8LGF9_9ACTN</name>
<evidence type="ECO:0000313" key="3">
    <source>
        <dbReference type="Proteomes" id="UP001595816"/>
    </source>
</evidence>
<feature type="transmembrane region" description="Helical" evidence="1">
    <location>
        <begin position="102"/>
        <end position="129"/>
    </location>
</feature>
<dbReference type="RefSeq" id="WP_253759340.1">
    <property type="nucleotide sequence ID" value="NZ_JAMZDZ010000001.1"/>
</dbReference>
<gene>
    <name evidence="2" type="ORF">ACFOZ4_02175</name>
</gene>
<evidence type="ECO:0000256" key="1">
    <source>
        <dbReference type="SAM" id="Phobius"/>
    </source>
</evidence>
<organism evidence="2 3">
    <name type="scientific">Hamadaea flava</name>
    <dbReference type="NCBI Taxonomy" id="1742688"/>
    <lineage>
        <taxon>Bacteria</taxon>
        <taxon>Bacillati</taxon>
        <taxon>Actinomycetota</taxon>
        <taxon>Actinomycetes</taxon>
        <taxon>Micromonosporales</taxon>
        <taxon>Micromonosporaceae</taxon>
        <taxon>Hamadaea</taxon>
    </lineage>
</organism>
<feature type="transmembrane region" description="Helical" evidence="1">
    <location>
        <begin position="176"/>
        <end position="199"/>
    </location>
</feature>
<keyword evidence="1" id="KW-0472">Membrane</keyword>
<sequence length="545" mass="56257">MAVRLFAQLKLRVLRNGFRGKPARVTMFVLSLFFGAWFGGGGCLALIASMQPAYPELTALVPTLGGALLVIGWLFGPLLWFGVDESLAPAKFALLPIPRRTLITGLLTAALLGVPVAATLLATSGLVIGSALGHGVLPAVVSAVGVVVGLLMCVALSRAVTSAFANLLGSRRVRDLAAIGLALLVALLGPAQIFGISALSRADFAKLEGFAEVLGWTPLAAPWSAAVSAARGDYLAAVAKVGIGVVTTGLLLWWWSATIERAMLGATDASGPRRAAGSASPVTQFFGRLRWVPATAEGAMVVREARYWWRDTRRRANLITFAVIGVFLPVLFNLGPSGLLPSDADAPALPDNPAIHTASMVFVGVLGAVAVANQFGFDGTAYALHLATGVPGRREIRSRIIGYSLYIVPLIVLISILVTLLGGDAAELPSRIGILLGGYGVSLTACLIVSVFGAYALPETSNPFAVNTGGGLTKSLLALVAMVGSVILATPLILAAALAGDLWTWLALPVGVAYGLGAVWLGVIVGGDAVDRRGPELLAAVTPRG</sequence>
<feature type="transmembrane region" description="Helical" evidence="1">
    <location>
        <begin position="434"/>
        <end position="455"/>
    </location>
</feature>
<keyword evidence="1" id="KW-0812">Transmembrane</keyword>
<feature type="transmembrane region" description="Helical" evidence="1">
    <location>
        <begin position="476"/>
        <end position="499"/>
    </location>
</feature>
<feature type="transmembrane region" description="Helical" evidence="1">
    <location>
        <begin position="316"/>
        <end position="334"/>
    </location>
</feature>
<accession>A0ABV8LGF9</accession>
<feature type="transmembrane region" description="Helical" evidence="1">
    <location>
        <begin position="135"/>
        <end position="156"/>
    </location>
</feature>